<gene>
    <name evidence="2" type="ORF">HNR30_002494</name>
</gene>
<keyword evidence="1" id="KW-0812">Transmembrane</keyword>
<name>A0A7W0CHC6_9ACTN</name>
<protein>
    <submittedName>
        <fullName evidence="2">Type II secretory pathway component PulJ</fullName>
    </submittedName>
</protein>
<evidence type="ECO:0000256" key="1">
    <source>
        <dbReference type="SAM" id="Phobius"/>
    </source>
</evidence>
<dbReference type="EMBL" id="JACDUR010000002">
    <property type="protein sequence ID" value="MBA2891153.1"/>
    <property type="molecule type" value="Genomic_DNA"/>
</dbReference>
<comment type="caution">
    <text evidence="2">The sequence shown here is derived from an EMBL/GenBank/DDBJ whole genome shotgun (WGS) entry which is preliminary data.</text>
</comment>
<accession>A0A7W0CHC6</accession>
<sequence>MPSLAISTTGLILLTVLVTLAIIALILLAVRFVHHPRNSLTVSEHLMDQARELKAHGRMDDAVFLVRGEAGMSHRAAVRFVRRL</sequence>
<dbReference type="RefSeq" id="WP_181609901.1">
    <property type="nucleotide sequence ID" value="NZ_BAABAM010000012.1"/>
</dbReference>
<organism evidence="2 3">
    <name type="scientific">Nonomuraea soli</name>
    <dbReference type="NCBI Taxonomy" id="1032476"/>
    <lineage>
        <taxon>Bacteria</taxon>
        <taxon>Bacillati</taxon>
        <taxon>Actinomycetota</taxon>
        <taxon>Actinomycetes</taxon>
        <taxon>Streptosporangiales</taxon>
        <taxon>Streptosporangiaceae</taxon>
        <taxon>Nonomuraea</taxon>
    </lineage>
</organism>
<proteinExistence type="predicted"/>
<feature type="transmembrane region" description="Helical" evidence="1">
    <location>
        <begin position="6"/>
        <end position="30"/>
    </location>
</feature>
<keyword evidence="1" id="KW-0472">Membrane</keyword>
<evidence type="ECO:0000313" key="2">
    <source>
        <dbReference type="EMBL" id="MBA2891153.1"/>
    </source>
</evidence>
<reference evidence="2 3" key="1">
    <citation type="submission" date="2020-07" db="EMBL/GenBank/DDBJ databases">
        <title>Genomic Encyclopedia of Type Strains, Phase IV (KMG-IV): sequencing the most valuable type-strain genomes for metagenomic binning, comparative biology and taxonomic classification.</title>
        <authorList>
            <person name="Goeker M."/>
        </authorList>
    </citation>
    <scope>NUCLEOTIDE SEQUENCE [LARGE SCALE GENOMIC DNA]</scope>
    <source>
        <strain evidence="2 3">DSM 45533</strain>
    </source>
</reference>
<keyword evidence="3" id="KW-1185">Reference proteome</keyword>
<evidence type="ECO:0000313" key="3">
    <source>
        <dbReference type="Proteomes" id="UP000530928"/>
    </source>
</evidence>
<keyword evidence="1" id="KW-1133">Transmembrane helix</keyword>
<dbReference type="AlphaFoldDB" id="A0A7W0CHC6"/>
<dbReference type="Proteomes" id="UP000530928">
    <property type="component" value="Unassembled WGS sequence"/>
</dbReference>